<keyword evidence="4" id="KW-1003">Cell membrane</keyword>
<accession>A0A7X0FBM5</accession>
<dbReference type="PANTHER" id="PTHR43297:SF2">
    <property type="entry name" value="DIPEPTIDE TRANSPORT ATP-BINDING PROTEIN DPPD"/>
    <property type="match status" value="1"/>
</dbReference>
<dbReference type="Pfam" id="PF08352">
    <property type="entry name" value="oligo_HPY"/>
    <property type="match status" value="1"/>
</dbReference>
<dbReference type="InterPro" id="IPR027417">
    <property type="entry name" value="P-loop_NTPase"/>
</dbReference>
<dbReference type="GO" id="GO:0055085">
    <property type="term" value="P:transmembrane transport"/>
    <property type="evidence" value="ECO:0007669"/>
    <property type="project" value="UniProtKB-ARBA"/>
</dbReference>
<dbReference type="SUPFAM" id="SSF52540">
    <property type="entry name" value="P-loop containing nucleoside triphosphate hydrolases"/>
    <property type="match status" value="1"/>
</dbReference>
<dbReference type="Pfam" id="PF00005">
    <property type="entry name" value="ABC_tran"/>
    <property type="match status" value="1"/>
</dbReference>
<dbReference type="PANTHER" id="PTHR43297">
    <property type="entry name" value="OLIGOPEPTIDE TRANSPORT ATP-BINDING PROTEIN APPD"/>
    <property type="match status" value="1"/>
</dbReference>
<comment type="subcellular location">
    <subcellularLocation>
        <location evidence="1">Cell inner membrane</location>
        <topology evidence="1">Peripheral membrane protein</topology>
    </subcellularLocation>
</comment>
<evidence type="ECO:0000313" key="10">
    <source>
        <dbReference type="Proteomes" id="UP000536262"/>
    </source>
</evidence>
<evidence type="ECO:0000313" key="9">
    <source>
        <dbReference type="EMBL" id="MBB6356692.1"/>
    </source>
</evidence>
<dbReference type="GO" id="GO:0016887">
    <property type="term" value="F:ATP hydrolysis activity"/>
    <property type="evidence" value="ECO:0007669"/>
    <property type="project" value="InterPro"/>
</dbReference>
<dbReference type="InterPro" id="IPR013563">
    <property type="entry name" value="Oligopep_ABC_C"/>
</dbReference>
<dbReference type="InterPro" id="IPR003439">
    <property type="entry name" value="ABC_transporter-like_ATP-bd"/>
</dbReference>
<dbReference type="GO" id="GO:0015833">
    <property type="term" value="P:peptide transport"/>
    <property type="evidence" value="ECO:0007669"/>
    <property type="project" value="InterPro"/>
</dbReference>
<dbReference type="AlphaFoldDB" id="A0A7X0FBM5"/>
<dbReference type="PROSITE" id="PS50893">
    <property type="entry name" value="ABC_TRANSPORTER_2"/>
    <property type="match status" value="1"/>
</dbReference>
<evidence type="ECO:0000259" key="8">
    <source>
        <dbReference type="PROSITE" id="PS50893"/>
    </source>
</evidence>
<keyword evidence="5" id="KW-0547">Nucleotide-binding</keyword>
<dbReference type="CDD" id="cd03257">
    <property type="entry name" value="ABC_NikE_OppD_transporters"/>
    <property type="match status" value="1"/>
</dbReference>
<evidence type="ECO:0000256" key="7">
    <source>
        <dbReference type="ARBA" id="ARBA00023136"/>
    </source>
</evidence>
<dbReference type="InterPro" id="IPR017871">
    <property type="entry name" value="ABC_transporter-like_CS"/>
</dbReference>
<feature type="domain" description="ABC transporter" evidence="8">
    <location>
        <begin position="9"/>
        <end position="261"/>
    </location>
</feature>
<dbReference type="Gene3D" id="3.40.50.300">
    <property type="entry name" value="P-loop containing nucleotide triphosphate hydrolases"/>
    <property type="match status" value="1"/>
</dbReference>
<dbReference type="PROSITE" id="PS00211">
    <property type="entry name" value="ABC_TRANSPORTER_1"/>
    <property type="match status" value="1"/>
</dbReference>
<comment type="caution">
    <text evidence="9">The sequence shown here is derived from an EMBL/GenBank/DDBJ whole genome shotgun (WGS) entry which is preliminary data.</text>
</comment>
<dbReference type="EMBL" id="JACHOU010000016">
    <property type="protein sequence ID" value="MBB6356692.1"/>
    <property type="molecule type" value="Genomic_DNA"/>
</dbReference>
<evidence type="ECO:0000256" key="2">
    <source>
        <dbReference type="ARBA" id="ARBA00005417"/>
    </source>
</evidence>
<protein>
    <submittedName>
        <fullName evidence="9">Peptide/nickel transport system ATP-binding protein</fullName>
    </submittedName>
</protein>
<dbReference type="NCBIfam" id="TIGR01727">
    <property type="entry name" value="oligo_HPY"/>
    <property type="match status" value="1"/>
</dbReference>
<dbReference type="RefSeq" id="WP_200943447.1">
    <property type="nucleotide sequence ID" value="NZ_BAABEG010000001.1"/>
</dbReference>
<dbReference type="FunFam" id="3.40.50.300:FF:000016">
    <property type="entry name" value="Oligopeptide ABC transporter ATP-binding component"/>
    <property type="match status" value="1"/>
</dbReference>
<evidence type="ECO:0000256" key="4">
    <source>
        <dbReference type="ARBA" id="ARBA00022475"/>
    </source>
</evidence>
<name>A0A7X0FBM5_9HYPH</name>
<dbReference type="InterPro" id="IPR050388">
    <property type="entry name" value="ABC_Ni/Peptide_Import"/>
</dbReference>
<comment type="similarity">
    <text evidence="2">Belongs to the ABC transporter superfamily.</text>
</comment>
<sequence length="331" mass="36025">MLQDADVVLSVRNLRTAFVTPAGVARAVDDVSFSLSQNEILAIIGESGSGKTVTALSLMKLVPTPPGKYLGGEIEIDGKNILALSERELEDVRGKTIGMIFQNPRASLDPSFTAEFQLVETLLRHNPQLDRTAAQAAAREALIEVGFADPDRVLASYPHQLSGGMCQRVGLAMALACQPKLLIADEPTTALDVGVQAKILLLLKNRSRDTGLPIVFITHDIGVVRAIATRVLVMYGGHVQEEGAVEDLLATPHHPYTQALIRSIPDPDEDHGSMTYIRGEPPNLLAPPKGCRFAPRCEHATGRCRDEVPAWHNPEPGRYVRCHLFDLEARQ</sequence>
<dbReference type="SMART" id="SM00382">
    <property type="entry name" value="AAA"/>
    <property type="match status" value="1"/>
</dbReference>
<keyword evidence="6 9" id="KW-0067">ATP-binding</keyword>
<keyword evidence="7" id="KW-0472">Membrane</keyword>
<evidence type="ECO:0000256" key="5">
    <source>
        <dbReference type="ARBA" id="ARBA00022741"/>
    </source>
</evidence>
<evidence type="ECO:0000256" key="3">
    <source>
        <dbReference type="ARBA" id="ARBA00022448"/>
    </source>
</evidence>
<dbReference type="GO" id="GO:0005886">
    <property type="term" value="C:plasma membrane"/>
    <property type="evidence" value="ECO:0007669"/>
    <property type="project" value="UniProtKB-SubCell"/>
</dbReference>
<keyword evidence="3" id="KW-0813">Transport</keyword>
<evidence type="ECO:0000256" key="6">
    <source>
        <dbReference type="ARBA" id="ARBA00022840"/>
    </source>
</evidence>
<evidence type="ECO:0000256" key="1">
    <source>
        <dbReference type="ARBA" id="ARBA00004417"/>
    </source>
</evidence>
<proteinExistence type="inferred from homology"/>
<organism evidence="9 10">
    <name type="scientific">Aminobacter aganoensis</name>
    <dbReference type="NCBI Taxonomy" id="83264"/>
    <lineage>
        <taxon>Bacteria</taxon>
        <taxon>Pseudomonadati</taxon>
        <taxon>Pseudomonadota</taxon>
        <taxon>Alphaproteobacteria</taxon>
        <taxon>Hyphomicrobiales</taxon>
        <taxon>Phyllobacteriaceae</taxon>
        <taxon>Aminobacter</taxon>
    </lineage>
</organism>
<dbReference type="Proteomes" id="UP000536262">
    <property type="component" value="Unassembled WGS sequence"/>
</dbReference>
<dbReference type="InterPro" id="IPR003593">
    <property type="entry name" value="AAA+_ATPase"/>
</dbReference>
<reference evidence="9 10" key="1">
    <citation type="submission" date="2020-08" db="EMBL/GenBank/DDBJ databases">
        <title>Genomic Encyclopedia of Type Strains, Phase IV (KMG-IV): sequencing the most valuable type-strain genomes for metagenomic binning, comparative biology and taxonomic classification.</title>
        <authorList>
            <person name="Goeker M."/>
        </authorList>
    </citation>
    <scope>NUCLEOTIDE SEQUENCE [LARGE SCALE GENOMIC DNA]</scope>
    <source>
        <strain evidence="9 10">DSM 7051</strain>
    </source>
</reference>
<keyword evidence="10" id="KW-1185">Reference proteome</keyword>
<gene>
    <name evidence="9" type="ORF">GGR00_004508</name>
</gene>
<dbReference type="GO" id="GO:0005524">
    <property type="term" value="F:ATP binding"/>
    <property type="evidence" value="ECO:0007669"/>
    <property type="project" value="UniProtKB-KW"/>
</dbReference>